<dbReference type="Proteomes" id="UP000260457">
    <property type="component" value="Chromosome"/>
</dbReference>
<dbReference type="PROSITE" id="PS50965">
    <property type="entry name" value="NERD"/>
    <property type="match status" value="1"/>
</dbReference>
<reference evidence="2 5" key="2">
    <citation type="submission" date="2018-07" db="EMBL/GenBank/DDBJ databases">
        <title>The molecular basis for the intramolecular migration of carboxyl group in the catabolism of para-hydroxybenzoate via gentisate.</title>
        <authorList>
            <person name="Zhao H."/>
            <person name="Xu Y."/>
            <person name="Lin S."/>
            <person name="Spain J.C."/>
            <person name="Zhou N.-Y."/>
        </authorList>
    </citation>
    <scope>NUCLEOTIDE SEQUENCE [LARGE SCALE GENOMIC DNA]</scope>
    <source>
        <strain evidence="2 5">PHB-7a</strain>
    </source>
</reference>
<organism evidence="3 4">
    <name type="scientific">Peribacillus butanolivorans</name>
    <dbReference type="NCBI Taxonomy" id="421767"/>
    <lineage>
        <taxon>Bacteria</taxon>
        <taxon>Bacillati</taxon>
        <taxon>Bacillota</taxon>
        <taxon>Bacilli</taxon>
        <taxon>Bacillales</taxon>
        <taxon>Bacillaceae</taxon>
        <taxon>Peribacillus</taxon>
    </lineage>
</organism>
<feature type="domain" description="NERD" evidence="1">
    <location>
        <begin position="40"/>
        <end position="156"/>
    </location>
</feature>
<proteinExistence type="predicted"/>
<dbReference type="KEGG" id="pbut:DTO10_04155"/>
<gene>
    <name evidence="3" type="ORF">CN689_25065</name>
    <name evidence="2" type="ORF">DTO10_04155</name>
</gene>
<evidence type="ECO:0000259" key="1">
    <source>
        <dbReference type="PROSITE" id="PS50965"/>
    </source>
</evidence>
<dbReference type="Proteomes" id="UP000220106">
    <property type="component" value="Unassembled WGS sequence"/>
</dbReference>
<evidence type="ECO:0000313" key="5">
    <source>
        <dbReference type="Proteomes" id="UP000260457"/>
    </source>
</evidence>
<reference evidence="3 4" key="1">
    <citation type="submission" date="2017-09" db="EMBL/GenBank/DDBJ databases">
        <title>Large-scale bioinformatics analysis of Bacillus genomes uncovers conserved roles of natural products in bacterial physiology.</title>
        <authorList>
            <consortium name="Agbiome Team Llc"/>
            <person name="Bleich R.M."/>
            <person name="Kirk G.J."/>
            <person name="Santa Maria K.C."/>
            <person name="Allen S.E."/>
            <person name="Farag S."/>
            <person name="Shank E.A."/>
            <person name="Bowers A."/>
        </authorList>
    </citation>
    <scope>NUCLEOTIDE SEQUENCE [LARGE SCALE GENOMIC DNA]</scope>
    <source>
        <strain evidence="3 4">AFS003229</strain>
    </source>
</reference>
<dbReference type="EMBL" id="NUEQ01000112">
    <property type="protein sequence ID" value="PEJ25921.1"/>
    <property type="molecule type" value="Genomic_DNA"/>
</dbReference>
<dbReference type="AlphaFoldDB" id="A0AAX0RUS3"/>
<name>A0AAX0RUS3_9BACI</name>
<sequence length="323" mass="37839">MKKPCEKPMKMLKLEALSRRLSPNHPKQKKITNDYRKIRTGFNGESSIGKELKELSKKYQVFHDLRLSRDESSFFQMDFLIVSTNCCIIIEVKNFAGLLYFDRTYPQLIRTKDGQEQAYLDPLIQVDVQKSRLINWLNFHKFPLLPIETLIANANSNTIIKTTPGHASIFKQITGKETLISKIQTLDKKYPSAQLTQRQRNKLSNTFLQKNTPHNPDILKWYQISETDLLKSVHCPECSILQMQRHWGKWTCAHCSYSSKDAHIQTLRDYALLIRPKITNKQARLFLQIESIDIMQRILSTMELPYTGQYKNREYNLDGLFHE</sequence>
<dbReference type="EMBL" id="CP030926">
    <property type="protein sequence ID" value="AXN37685.1"/>
    <property type="molecule type" value="Genomic_DNA"/>
</dbReference>
<dbReference type="Pfam" id="PF08378">
    <property type="entry name" value="NERD"/>
    <property type="match status" value="1"/>
</dbReference>
<protein>
    <submittedName>
        <fullName evidence="2">NERD domain-containing protein</fullName>
    </submittedName>
    <submittedName>
        <fullName evidence="3">NERD nuclease</fullName>
    </submittedName>
</protein>
<accession>A0AAX0RUS3</accession>
<evidence type="ECO:0000313" key="2">
    <source>
        <dbReference type="EMBL" id="AXN37685.1"/>
    </source>
</evidence>
<dbReference type="InterPro" id="IPR011528">
    <property type="entry name" value="NERD"/>
</dbReference>
<evidence type="ECO:0000313" key="3">
    <source>
        <dbReference type="EMBL" id="PEJ25921.1"/>
    </source>
</evidence>
<dbReference type="RefSeq" id="WP_098177811.1">
    <property type="nucleotide sequence ID" value="NZ_CP030926.1"/>
</dbReference>
<keyword evidence="5" id="KW-1185">Reference proteome</keyword>
<evidence type="ECO:0000313" key="4">
    <source>
        <dbReference type="Proteomes" id="UP000220106"/>
    </source>
</evidence>